<name>A0A8S1IVS2_9CHLO</name>
<dbReference type="EMBL" id="CAJHUC010000338">
    <property type="protein sequence ID" value="CAD7695399.1"/>
    <property type="molecule type" value="Genomic_DNA"/>
</dbReference>
<keyword evidence="1" id="KW-1133">Transmembrane helix</keyword>
<protein>
    <submittedName>
        <fullName evidence="2">Uncharacterized protein</fullName>
    </submittedName>
</protein>
<comment type="caution">
    <text evidence="2">The sequence shown here is derived from an EMBL/GenBank/DDBJ whole genome shotgun (WGS) entry which is preliminary data.</text>
</comment>
<keyword evidence="3" id="KW-1185">Reference proteome</keyword>
<feature type="transmembrane region" description="Helical" evidence="1">
    <location>
        <begin position="336"/>
        <end position="361"/>
    </location>
</feature>
<reference evidence="2" key="1">
    <citation type="submission" date="2020-12" db="EMBL/GenBank/DDBJ databases">
        <authorList>
            <person name="Iha C."/>
        </authorList>
    </citation>
    <scope>NUCLEOTIDE SEQUENCE</scope>
</reference>
<dbReference type="OrthoDB" id="578981at2759"/>
<dbReference type="AlphaFoldDB" id="A0A8S1IVS2"/>
<sequence>MSRVLREALGGVFRWWREEAGDVAGNVGARLGIARALTRGVWLARRQEKVSAGERPARGKAGGEPLPWDSMLRFRDAALEEEYWASHCDFVKLALDVAWMVMGVCVGLGFLARTRQASSTSAMGTAEIGTLIATRALTIMLAWKCRAFYKSNRVLIATFLRLQCVVYSVRMFATPPSLAWTPWGLARHLVQKCVLIPLVSVIGGLRLTFAEHFFAQGTGCLIGLLWTTEMFCQSWVGPGGYGGQELSAFSAVGRTIDSMIVQLTTYGYPWPAGSSTAEPGLGEGGPGEAYSCWLVVAFFQVLGAFVLPTMFLYSVESACRARFLMARTADDDERKACAWAWLHTVFVMVWLGLMTLVVAWLGLKSLEEIWRQAAAIAACPDGAQCMCDA</sequence>
<evidence type="ECO:0000256" key="1">
    <source>
        <dbReference type="SAM" id="Phobius"/>
    </source>
</evidence>
<keyword evidence="1" id="KW-0472">Membrane</keyword>
<accession>A0A8S1IVS2</accession>
<feature type="transmembrane region" description="Helical" evidence="1">
    <location>
        <begin position="293"/>
        <end position="315"/>
    </location>
</feature>
<keyword evidence="1" id="KW-0812">Transmembrane</keyword>
<gene>
    <name evidence="2" type="ORF">OSTQU699_LOCUS760</name>
</gene>
<evidence type="ECO:0000313" key="3">
    <source>
        <dbReference type="Proteomes" id="UP000708148"/>
    </source>
</evidence>
<evidence type="ECO:0000313" key="2">
    <source>
        <dbReference type="EMBL" id="CAD7695399.1"/>
    </source>
</evidence>
<proteinExistence type="predicted"/>
<organism evidence="2 3">
    <name type="scientific">Ostreobium quekettii</name>
    <dbReference type="NCBI Taxonomy" id="121088"/>
    <lineage>
        <taxon>Eukaryota</taxon>
        <taxon>Viridiplantae</taxon>
        <taxon>Chlorophyta</taxon>
        <taxon>core chlorophytes</taxon>
        <taxon>Ulvophyceae</taxon>
        <taxon>TCBD clade</taxon>
        <taxon>Bryopsidales</taxon>
        <taxon>Ostreobineae</taxon>
        <taxon>Ostreobiaceae</taxon>
        <taxon>Ostreobium</taxon>
    </lineage>
</organism>
<dbReference type="Proteomes" id="UP000708148">
    <property type="component" value="Unassembled WGS sequence"/>
</dbReference>